<dbReference type="SMART" id="SM00355">
    <property type="entry name" value="ZnF_C2H2"/>
    <property type="match status" value="1"/>
</dbReference>
<organism evidence="3 4">
    <name type="scientific">Saccharolobus caldissimus</name>
    <dbReference type="NCBI Taxonomy" id="1702097"/>
    <lineage>
        <taxon>Archaea</taxon>
        <taxon>Thermoproteota</taxon>
        <taxon>Thermoprotei</taxon>
        <taxon>Sulfolobales</taxon>
        <taxon>Sulfolobaceae</taxon>
        <taxon>Saccharolobus</taxon>
    </lineage>
</organism>
<feature type="region of interest" description="Disordered" evidence="1">
    <location>
        <begin position="21"/>
        <end position="42"/>
    </location>
</feature>
<gene>
    <name evidence="3" type="ORF">SACC_13740</name>
</gene>
<sequence>MAKEEYKCEACGMTFKSKEEAEKHMREHHSHKHHGHSHEHCC</sequence>
<dbReference type="InterPro" id="IPR036236">
    <property type="entry name" value="Znf_C2H2_sf"/>
</dbReference>
<dbReference type="PROSITE" id="PS00028">
    <property type="entry name" value="ZINC_FINGER_C2H2_1"/>
    <property type="match status" value="1"/>
</dbReference>
<keyword evidence="4" id="KW-1185">Reference proteome</keyword>
<protein>
    <recommendedName>
        <fullName evidence="2">C2H2-type domain-containing protein</fullName>
    </recommendedName>
</protein>
<evidence type="ECO:0000256" key="1">
    <source>
        <dbReference type="SAM" id="MobiDB-lite"/>
    </source>
</evidence>
<feature type="compositionally biased region" description="Basic residues" evidence="1">
    <location>
        <begin position="26"/>
        <end position="42"/>
    </location>
</feature>
<dbReference type="InterPro" id="IPR013087">
    <property type="entry name" value="Znf_C2H2_type"/>
</dbReference>
<dbReference type="EMBL" id="AP025226">
    <property type="protein sequence ID" value="BDB98357.1"/>
    <property type="molecule type" value="Genomic_DNA"/>
</dbReference>
<dbReference type="PROSITE" id="PS50157">
    <property type="entry name" value="ZINC_FINGER_C2H2_2"/>
    <property type="match status" value="1"/>
</dbReference>
<dbReference type="Pfam" id="PF00096">
    <property type="entry name" value="zf-C2H2"/>
    <property type="match status" value="1"/>
</dbReference>
<dbReference type="GeneID" id="68866103"/>
<evidence type="ECO:0000259" key="2">
    <source>
        <dbReference type="PROSITE" id="PS50157"/>
    </source>
</evidence>
<feature type="domain" description="C2H2-type" evidence="2">
    <location>
        <begin position="6"/>
        <end position="33"/>
    </location>
</feature>
<reference evidence="3 4" key="1">
    <citation type="journal article" date="2022" name="Microbiol. Resour. Announc.">
        <title>Complete Genome Sequence of the Hyperthermophilic and Acidophilic Archaeon Saccharolobus caldissimus Strain HS-3T.</title>
        <authorList>
            <person name="Sakai H.D."/>
            <person name="Kurosawa N."/>
        </authorList>
    </citation>
    <scope>NUCLEOTIDE SEQUENCE [LARGE SCALE GENOMIC DNA]</scope>
    <source>
        <strain evidence="3 4">JCM32116</strain>
    </source>
</reference>
<dbReference type="RefSeq" id="WP_229572239.1">
    <property type="nucleotide sequence ID" value="NZ_AP025226.1"/>
</dbReference>
<dbReference type="Proteomes" id="UP001319921">
    <property type="component" value="Chromosome"/>
</dbReference>
<evidence type="ECO:0000313" key="4">
    <source>
        <dbReference type="Proteomes" id="UP001319921"/>
    </source>
</evidence>
<name>A0AAQ4CRC6_9CREN</name>
<evidence type="ECO:0000313" key="3">
    <source>
        <dbReference type="EMBL" id="BDB98357.1"/>
    </source>
</evidence>
<proteinExistence type="predicted"/>
<dbReference type="AlphaFoldDB" id="A0AAQ4CRC6"/>
<dbReference type="Gene3D" id="3.30.160.60">
    <property type="entry name" value="Classic Zinc Finger"/>
    <property type="match status" value="1"/>
</dbReference>
<dbReference type="KEGG" id="scas:SACC_13740"/>
<accession>A0AAQ4CRC6</accession>
<dbReference type="SUPFAM" id="SSF57667">
    <property type="entry name" value="beta-beta-alpha zinc fingers"/>
    <property type="match status" value="1"/>
</dbReference>